<dbReference type="AlphaFoldDB" id="A0A812TZ69"/>
<dbReference type="SMART" id="SM00220">
    <property type="entry name" value="S_TKc"/>
    <property type="match status" value="1"/>
</dbReference>
<evidence type="ECO:0000313" key="7">
    <source>
        <dbReference type="EMBL" id="CAE7547643.1"/>
    </source>
</evidence>
<feature type="transmembrane region" description="Helical" evidence="5">
    <location>
        <begin position="104"/>
        <end position="127"/>
    </location>
</feature>
<feature type="transmembrane region" description="Helical" evidence="5">
    <location>
        <begin position="290"/>
        <end position="317"/>
    </location>
</feature>
<feature type="transmembrane region" description="Helical" evidence="5">
    <location>
        <begin position="329"/>
        <end position="350"/>
    </location>
</feature>
<evidence type="ECO:0000256" key="2">
    <source>
        <dbReference type="ARBA" id="ARBA00023860"/>
    </source>
</evidence>
<dbReference type="GO" id="GO:0004674">
    <property type="term" value="F:protein serine/threonine kinase activity"/>
    <property type="evidence" value="ECO:0007669"/>
    <property type="project" value="UniProtKB-EC"/>
</dbReference>
<evidence type="ECO:0000256" key="3">
    <source>
        <dbReference type="SAM" id="Coils"/>
    </source>
</evidence>
<name>A0A812TZ69_9DINO</name>
<dbReference type="OrthoDB" id="5979581at2759"/>
<feature type="region of interest" description="Disordered" evidence="4">
    <location>
        <begin position="1"/>
        <end position="28"/>
    </location>
</feature>
<dbReference type="InterPro" id="IPR000719">
    <property type="entry name" value="Prot_kinase_dom"/>
</dbReference>
<organism evidence="7 8">
    <name type="scientific">Symbiodinium natans</name>
    <dbReference type="NCBI Taxonomy" id="878477"/>
    <lineage>
        <taxon>Eukaryota</taxon>
        <taxon>Sar</taxon>
        <taxon>Alveolata</taxon>
        <taxon>Dinophyceae</taxon>
        <taxon>Suessiales</taxon>
        <taxon>Symbiodiniaceae</taxon>
        <taxon>Symbiodinium</taxon>
    </lineage>
</organism>
<dbReference type="EC" id="2.7.11.1" evidence="1"/>
<feature type="coiled-coil region" evidence="3">
    <location>
        <begin position="424"/>
        <end position="466"/>
    </location>
</feature>
<dbReference type="EMBL" id="CAJNDS010002622">
    <property type="protein sequence ID" value="CAE7547643.1"/>
    <property type="molecule type" value="Genomic_DNA"/>
</dbReference>
<feature type="region of interest" description="Disordered" evidence="4">
    <location>
        <begin position="47"/>
        <end position="69"/>
    </location>
</feature>
<feature type="transmembrane region" description="Helical" evidence="5">
    <location>
        <begin position="182"/>
        <end position="202"/>
    </location>
</feature>
<feature type="domain" description="Protein kinase" evidence="6">
    <location>
        <begin position="658"/>
        <end position="928"/>
    </location>
</feature>
<keyword evidence="5" id="KW-1133">Transmembrane helix</keyword>
<feature type="transmembrane region" description="Helical" evidence="5">
    <location>
        <begin position="241"/>
        <end position="258"/>
    </location>
</feature>
<keyword evidence="5" id="KW-0472">Membrane</keyword>
<dbReference type="InterPro" id="IPR050235">
    <property type="entry name" value="CK1_Ser-Thr_kinase"/>
</dbReference>
<dbReference type="Pfam" id="PF00069">
    <property type="entry name" value="Pkinase"/>
    <property type="match status" value="1"/>
</dbReference>
<evidence type="ECO:0000256" key="1">
    <source>
        <dbReference type="ARBA" id="ARBA00012513"/>
    </source>
</evidence>
<evidence type="ECO:0000256" key="5">
    <source>
        <dbReference type="SAM" id="Phobius"/>
    </source>
</evidence>
<dbReference type="InterPro" id="IPR008271">
    <property type="entry name" value="Ser/Thr_kinase_AS"/>
</dbReference>
<evidence type="ECO:0000256" key="4">
    <source>
        <dbReference type="SAM" id="MobiDB-lite"/>
    </source>
</evidence>
<dbReference type="PANTHER" id="PTHR11909">
    <property type="entry name" value="CASEIN KINASE-RELATED"/>
    <property type="match status" value="1"/>
</dbReference>
<evidence type="ECO:0000313" key="8">
    <source>
        <dbReference type="Proteomes" id="UP000604046"/>
    </source>
</evidence>
<accession>A0A812TZ69</accession>
<gene>
    <name evidence="7" type="ORF">SNAT2548_LOCUS30735</name>
</gene>
<dbReference type="Gene3D" id="1.20.1070.10">
    <property type="entry name" value="Rhodopsin 7-helix transmembrane proteins"/>
    <property type="match status" value="1"/>
</dbReference>
<proteinExistence type="predicted"/>
<dbReference type="SUPFAM" id="SSF56112">
    <property type="entry name" value="Protein kinase-like (PK-like)"/>
    <property type="match status" value="1"/>
</dbReference>
<keyword evidence="5" id="KW-0812">Transmembrane</keyword>
<evidence type="ECO:0000259" key="6">
    <source>
        <dbReference type="PROSITE" id="PS50011"/>
    </source>
</evidence>
<dbReference type="GO" id="GO:0005524">
    <property type="term" value="F:ATP binding"/>
    <property type="evidence" value="ECO:0007669"/>
    <property type="project" value="InterPro"/>
</dbReference>
<feature type="transmembrane region" description="Helical" evidence="5">
    <location>
        <begin position="214"/>
        <end position="234"/>
    </location>
</feature>
<keyword evidence="8" id="KW-1185">Reference proteome</keyword>
<keyword evidence="3" id="KW-0175">Coiled coil</keyword>
<sequence length="928" mass="103711">MPRVAQLTAQGAFRPQNGYADPAHDRPYLVPGKAEEAEDCALAQPECQDRAREVKPEKPEKPEKPPERAEISGKALQGLFRLHSSDMVLEELNDFQLFRACGPLYPAFAIESLTSIILGFFFTYLALRIVVRTDVKKPINASWRMFRDYISPAVDEWWTLMKTWPDMPRKKCADRITYCRNLNIAMCVAQAAAAFFSVFRWLHIENVNGLRYLGYAFTCSLMQAELVVLIAPYVPCYKLNVVFVVLFTHAFLICGWIGSLHEGFLFEDASWELFKSSWDVSILVITNKGIAIGITTFCLLFLCLVQMPFLALCYFWAGGCRAHCDLPYYYLRVMCAVWFTWPAFPCWWLISAEGLGLLGDAKSNAVGFAVLNMISKGGFTVNMLKIGADHRKRWPDAPAPRRSQSWLVGKLQEYESELTESQTIRRLQAENAELKAKMGASTEEKLQDAQGEAENVEKTENTEKAAELKAPPTTLWVCLEISGEKAPPFQRSFTNAARVSLETPFVWPHPEEAAEAVQRLVAGRERKDPRAAPLGDCHLLGFWGLSGEEFRKPMRWDGLQYSCMLEIPAGEDAMLQVSAPLGRIYPSVEGANPSIRHELLGPHAMHQDQSWFLDSVRTSRRVEVFMACPRNCAVALGWKIEGEEIPKESEEWDDMGPWQISGRIGQGKQGAVVYTGRWPAAGSGGIAAVKFPVEAEELQYYARVHDIPGLPDLLDFGIAQSYAGGRLSNKGFYMAMSRTEPCLDTLLRGHLHIHDPSPKILGRLSWPVAADLGARLLRTLQAIHRKGILHCDMKPGNILLRRGEPWVQLIDFGRAGNVGQTRFDAGHGGMRDYMSVKSGMHGGQRTTADDVESLGWLLFRCLHGGFPWSAKSPDWNRVWGFWGVGLGVRSCMLLFWHPLPAQLGKGLGVLCFEAMQLAGVQAGLGDEG</sequence>
<reference evidence="7" key="1">
    <citation type="submission" date="2021-02" db="EMBL/GenBank/DDBJ databases">
        <authorList>
            <person name="Dougan E. K."/>
            <person name="Rhodes N."/>
            <person name="Thang M."/>
            <person name="Chan C."/>
        </authorList>
    </citation>
    <scope>NUCLEOTIDE SEQUENCE</scope>
</reference>
<comment type="caution">
    <text evidence="7">The sequence shown here is derived from an EMBL/GenBank/DDBJ whole genome shotgun (WGS) entry which is preliminary data.</text>
</comment>
<dbReference type="PROSITE" id="PS50011">
    <property type="entry name" value="PROTEIN_KINASE_DOM"/>
    <property type="match status" value="1"/>
</dbReference>
<protein>
    <recommendedName>
        <fullName evidence="2">Casein kinase I</fullName>
        <ecNumber evidence="1">2.7.11.1</ecNumber>
    </recommendedName>
</protein>
<dbReference type="InterPro" id="IPR011009">
    <property type="entry name" value="Kinase-like_dom_sf"/>
</dbReference>
<dbReference type="Proteomes" id="UP000604046">
    <property type="component" value="Unassembled WGS sequence"/>
</dbReference>
<dbReference type="Gene3D" id="1.10.510.10">
    <property type="entry name" value="Transferase(Phosphotransferase) domain 1"/>
    <property type="match status" value="1"/>
</dbReference>
<dbReference type="PROSITE" id="PS00108">
    <property type="entry name" value="PROTEIN_KINASE_ST"/>
    <property type="match status" value="1"/>
</dbReference>